<keyword evidence="3" id="KW-0969">Cilium</keyword>
<proteinExistence type="predicted"/>
<gene>
    <name evidence="3" type="ORF">HRI96_11520</name>
</gene>
<keyword evidence="3" id="KW-0282">Flagellum</keyword>
<evidence type="ECO:0000313" key="4">
    <source>
        <dbReference type="Proteomes" id="UP000671995"/>
    </source>
</evidence>
<protein>
    <submittedName>
        <fullName evidence="3">Flagellar biosynthesis anti-sigma factor FlgM</fullName>
    </submittedName>
</protein>
<dbReference type="Proteomes" id="UP000671995">
    <property type="component" value="Chromosome"/>
</dbReference>
<feature type="domain" description="Anti-sigma-28 factor FlgM C-terminal" evidence="2">
    <location>
        <begin position="32"/>
        <end position="76"/>
    </location>
</feature>
<dbReference type="InterPro" id="IPR031316">
    <property type="entry name" value="FlgM_C"/>
</dbReference>
<reference evidence="3" key="1">
    <citation type="submission" date="2020-05" db="EMBL/GenBank/DDBJ databases">
        <authorList>
            <person name="Zeng H."/>
            <person name="Chan Y.K."/>
            <person name="Watt R.M."/>
        </authorList>
    </citation>
    <scope>NUCLEOTIDE SEQUENCE</scope>
    <source>
        <strain evidence="3">ATCC 700773</strain>
    </source>
</reference>
<reference evidence="3" key="2">
    <citation type="journal article" date="2021" name="Microbiol. Resour. Announc.">
        <title>Complete Genome Sequences of Three Human Oral Treponema parvum Isolates.</title>
        <authorList>
            <person name="Zeng H."/>
            <person name="Watt R.M."/>
        </authorList>
    </citation>
    <scope>NUCLEOTIDE SEQUENCE</scope>
    <source>
        <strain evidence="3">ATCC 700773</strain>
    </source>
</reference>
<dbReference type="EMBL" id="CP054257">
    <property type="protein sequence ID" value="QTQ12770.1"/>
    <property type="molecule type" value="Genomic_DNA"/>
</dbReference>
<organism evidence="3 4">
    <name type="scientific">Treponema parvum</name>
    <dbReference type="NCBI Taxonomy" id="138851"/>
    <lineage>
        <taxon>Bacteria</taxon>
        <taxon>Pseudomonadati</taxon>
        <taxon>Spirochaetota</taxon>
        <taxon>Spirochaetia</taxon>
        <taxon>Spirochaetales</taxon>
        <taxon>Treponemataceae</taxon>
        <taxon>Treponema</taxon>
    </lineage>
</organism>
<evidence type="ECO:0000259" key="2">
    <source>
        <dbReference type="Pfam" id="PF04316"/>
    </source>
</evidence>
<evidence type="ECO:0000256" key="1">
    <source>
        <dbReference type="SAM" id="MobiDB-lite"/>
    </source>
</evidence>
<dbReference type="AlphaFoldDB" id="A0A975F188"/>
<evidence type="ECO:0000313" key="3">
    <source>
        <dbReference type="EMBL" id="QTQ12770.1"/>
    </source>
</evidence>
<dbReference type="SUPFAM" id="SSF101498">
    <property type="entry name" value="Anti-sigma factor FlgM"/>
    <property type="match status" value="1"/>
</dbReference>
<feature type="region of interest" description="Disordered" evidence="1">
    <location>
        <begin position="1"/>
        <end position="27"/>
    </location>
</feature>
<accession>A0A975F188</accession>
<dbReference type="InterPro" id="IPR035890">
    <property type="entry name" value="Anti-sigma-28_factor_FlgM_sf"/>
</dbReference>
<keyword evidence="3" id="KW-0966">Cell projection</keyword>
<dbReference type="RefSeq" id="WP_210117481.1">
    <property type="nucleotide sequence ID" value="NZ_CP054257.1"/>
</dbReference>
<name>A0A975F188_9SPIR</name>
<dbReference type="Pfam" id="PF04316">
    <property type="entry name" value="FlgM"/>
    <property type="match status" value="1"/>
</dbReference>
<sequence length="95" mass="10402">MMIDKIGGVNPLNNLQNTKRTDETSRYDAGSDSIFVSEEAQKMAESFYLKEVADATPDVRADLVAEIKQKIKDPSYLNADTIGSAADRILSSFGL</sequence>